<feature type="transmembrane region" description="Helical" evidence="1">
    <location>
        <begin position="12"/>
        <end position="31"/>
    </location>
</feature>
<keyword evidence="1" id="KW-0812">Transmembrane</keyword>
<organism evidence="2 3">
    <name type="scientific">Roseofilum acuticapitatum BLCC-M154</name>
    <dbReference type="NCBI Taxonomy" id="3022444"/>
    <lineage>
        <taxon>Bacteria</taxon>
        <taxon>Bacillati</taxon>
        <taxon>Cyanobacteriota</taxon>
        <taxon>Cyanophyceae</taxon>
        <taxon>Desertifilales</taxon>
        <taxon>Desertifilaceae</taxon>
        <taxon>Roseofilum</taxon>
        <taxon>Roseofilum acuticapitatum</taxon>
    </lineage>
</organism>
<reference evidence="2 3" key="1">
    <citation type="submission" date="2023-01" db="EMBL/GenBank/DDBJ databases">
        <title>Novel diversity within Roseofilum (Cyanobacteria; Desertifilaceae) from marine benthic mats with descriptions of four novel species.</title>
        <authorList>
            <person name="Wang Y."/>
            <person name="Berthold D.E."/>
            <person name="Hu J."/>
            <person name="Lefler F.W."/>
            <person name="Laughinghouse H.D. IV."/>
        </authorList>
    </citation>
    <scope>NUCLEOTIDE SEQUENCE [LARGE SCALE GENOMIC DNA]</scope>
    <source>
        <strain evidence="2 3">BLCC-M154</strain>
    </source>
</reference>
<evidence type="ECO:0000313" key="2">
    <source>
        <dbReference type="EMBL" id="MDJ1171250.1"/>
    </source>
</evidence>
<gene>
    <name evidence="2" type="ORF">PMG71_17615</name>
</gene>
<name>A0ABT7AWI2_9CYAN</name>
<dbReference type="Proteomes" id="UP001235303">
    <property type="component" value="Unassembled WGS sequence"/>
</dbReference>
<sequence length="50" mass="5788">MKVRWKTLIPRITLWLALEIVLSCLGLDHLADYSEYVLEKKTVTLLVMGN</sequence>
<dbReference type="EMBL" id="JAQOSP010000109">
    <property type="protein sequence ID" value="MDJ1171250.1"/>
    <property type="molecule type" value="Genomic_DNA"/>
</dbReference>
<proteinExistence type="predicted"/>
<accession>A0ABT7AWI2</accession>
<keyword evidence="1" id="KW-1133">Transmembrane helix</keyword>
<dbReference type="RefSeq" id="WP_283755004.1">
    <property type="nucleotide sequence ID" value="NZ_JAQOSP010000109.1"/>
</dbReference>
<evidence type="ECO:0000256" key="1">
    <source>
        <dbReference type="SAM" id="Phobius"/>
    </source>
</evidence>
<protein>
    <submittedName>
        <fullName evidence="2">Uncharacterized protein</fullName>
    </submittedName>
</protein>
<keyword evidence="1" id="KW-0472">Membrane</keyword>
<evidence type="ECO:0000313" key="3">
    <source>
        <dbReference type="Proteomes" id="UP001235303"/>
    </source>
</evidence>
<keyword evidence="3" id="KW-1185">Reference proteome</keyword>
<comment type="caution">
    <text evidence="2">The sequence shown here is derived from an EMBL/GenBank/DDBJ whole genome shotgun (WGS) entry which is preliminary data.</text>
</comment>